<reference evidence="3" key="3">
    <citation type="submission" date="2020-12" db="UniProtKB">
        <authorList>
            <consortium name="EnsemblPlants"/>
        </authorList>
    </citation>
    <scope>IDENTIFICATION</scope>
</reference>
<dbReference type="STRING" id="3218.A9S6A0"/>
<dbReference type="eggNOG" id="KOG2977">
    <property type="taxonomic scope" value="Eukaryota"/>
</dbReference>
<dbReference type="PANTHER" id="PTHR43685:SF3">
    <property type="entry name" value="SLR2126 PROTEIN"/>
    <property type="match status" value="1"/>
</dbReference>
<protein>
    <recommendedName>
        <fullName evidence="1">Glycosyltransferase 2-like domain-containing protein</fullName>
    </recommendedName>
</protein>
<evidence type="ECO:0000313" key="4">
    <source>
        <dbReference type="Proteomes" id="UP000006727"/>
    </source>
</evidence>
<dbReference type="EnsemblPlants" id="Pp3c10_4190V3.2">
    <property type="protein sequence ID" value="Pp3c10_4190V3.2"/>
    <property type="gene ID" value="Pp3c10_4190"/>
</dbReference>
<dbReference type="Proteomes" id="UP000006727">
    <property type="component" value="Chromosome 10"/>
</dbReference>
<dbReference type="PANTHER" id="PTHR43685">
    <property type="entry name" value="GLYCOSYLTRANSFERASE"/>
    <property type="match status" value="1"/>
</dbReference>
<dbReference type="RefSeq" id="XP_024386654.1">
    <property type="nucleotide sequence ID" value="XM_024530886.2"/>
</dbReference>
<dbReference type="RefSeq" id="XP_024386655.1">
    <property type="nucleotide sequence ID" value="XM_024530887.2"/>
</dbReference>
<dbReference type="Pfam" id="PF00535">
    <property type="entry name" value="Glycos_transf_2"/>
    <property type="match status" value="2"/>
</dbReference>
<dbReference type="Gramene" id="Pp3c10_4190V3.1">
    <property type="protein sequence ID" value="Pp3c10_4190V3.1"/>
    <property type="gene ID" value="Pp3c10_4190"/>
</dbReference>
<dbReference type="OrthoDB" id="206708at2759"/>
<reference evidence="2 4" key="2">
    <citation type="journal article" date="2018" name="Plant J.">
        <title>The Physcomitrella patens chromosome-scale assembly reveals moss genome structure and evolution.</title>
        <authorList>
            <person name="Lang D."/>
            <person name="Ullrich K.K."/>
            <person name="Murat F."/>
            <person name="Fuchs J."/>
            <person name="Jenkins J."/>
            <person name="Haas F.B."/>
            <person name="Piednoel M."/>
            <person name="Gundlach H."/>
            <person name="Van Bel M."/>
            <person name="Meyberg R."/>
            <person name="Vives C."/>
            <person name="Morata J."/>
            <person name="Symeonidi A."/>
            <person name="Hiss M."/>
            <person name="Muchero W."/>
            <person name="Kamisugi Y."/>
            <person name="Saleh O."/>
            <person name="Blanc G."/>
            <person name="Decker E.L."/>
            <person name="van Gessel N."/>
            <person name="Grimwood J."/>
            <person name="Hayes R.D."/>
            <person name="Graham S.W."/>
            <person name="Gunter L.E."/>
            <person name="McDaniel S.F."/>
            <person name="Hoernstein S.N.W."/>
            <person name="Larsson A."/>
            <person name="Li F.W."/>
            <person name="Perroud P.F."/>
            <person name="Phillips J."/>
            <person name="Ranjan P."/>
            <person name="Rokshar D.S."/>
            <person name="Rothfels C.J."/>
            <person name="Schneider L."/>
            <person name="Shu S."/>
            <person name="Stevenson D.W."/>
            <person name="Thummler F."/>
            <person name="Tillich M."/>
            <person name="Villarreal Aguilar J.C."/>
            <person name="Widiez T."/>
            <person name="Wong G.K."/>
            <person name="Wymore A."/>
            <person name="Zhang Y."/>
            <person name="Zimmer A.D."/>
            <person name="Quatrano R.S."/>
            <person name="Mayer K.F.X."/>
            <person name="Goodstein D."/>
            <person name="Casacuberta J.M."/>
            <person name="Vandepoele K."/>
            <person name="Reski R."/>
            <person name="Cuming A.C."/>
            <person name="Tuskan G.A."/>
            <person name="Maumus F."/>
            <person name="Salse J."/>
            <person name="Schmutz J."/>
            <person name="Rensing S.A."/>
        </authorList>
    </citation>
    <scope>NUCLEOTIDE SEQUENCE [LARGE SCALE GENOMIC DNA]</scope>
    <source>
        <strain evidence="3 4">cv. Gransden 2004</strain>
    </source>
</reference>
<dbReference type="SUPFAM" id="SSF53448">
    <property type="entry name" value="Nucleotide-diphospho-sugar transferases"/>
    <property type="match status" value="1"/>
</dbReference>
<sequence>MASHIFPRFVQLPSFSMSCKPSSITSGILVRASGAVVSVLSRALSSKPEGARRSHAFNFEELICSAVLNDKNAGESFLFQSPRSGENVLESVATSSTCNGEKGLWSVIIPTYNRLPILRKCLQALEEQEGYEHSGIEDYEVVVVDDGSTDGTLEFLQPILNSVEVFREKPMMKRSQGNEANNVLNENLSSSPIPGHTCDGTSVQSSRVFPHVKIIRQHHGGATRARNLGVRTARGAIIVFIDSDLVVTKDFLREHGAALAEAQAEHGDDNTFTYGRVVNTANFENPKSEKFKLTDNSAAFFATGNVALSRKLLLKAGNLLASAHDGPFDADFSEYGWEDLELGVRLKQVGARIKHVPLAVGYHWHPAFSMDQIPKLVDQERQRGRNGVRFFLKHPSLDVRLMTQLTLFHEGIWFLLTLGGLLTEKNLRPILGMLVAVGRPGLAAGLLSPTLNWHTVQASKEEMKRLKQQGKFVKRKP</sequence>
<accession>A9S6A0</accession>
<dbReference type="OMA" id="GRILYNC"/>
<dbReference type="AlphaFoldDB" id="A9S6A0"/>
<dbReference type="Gramene" id="Pp3c10_4190V3.3">
    <property type="protein sequence ID" value="Pp3c10_4190V3.3"/>
    <property type="gene ID" value="Pp3c10_4190"/>
</dbReference>
<proteinExistence type="predicted"/>
<dbReference type="Gramene" id="Pp3c10_4190V3.2">
    <property type="protein sequence ID" value="Pp3c10_4190V3.2"/>
    <property type="gene ID" value="Pp3c10_4190"/>
</dbReference>
<dbReference type="InterPro" id="IPR050834">
    <property type="entry name" value="Glycosyltransf_2"/>
</dbReference>
<feature type="domain" description="Glycosyltransferase 2-like" evidence="1">
    <location>
        <begin position="209"/>
        <end position="313"/>
    </location>
</feature>
<dbReference type="PaxDb" id="3218-PP1S51_189V6.2"/>
<dbReference type="InterPro" id="IPR029044">
    <property type="entry name" value="Nucleotide-diphossugar_trans"/>
</dbReference>
<evidence type="ECO:0000259" key="1">
    <source>
        <dbReference type="Pfam" id="PF00535"/>
    </source>
</evidence>
<dbReference type="HOGENOM" id="CLU_045323_0_0_1"/>
<gene>
    <name evidence="3" type="primary">LOC112287655</name>
    <name evidence="2" type="ORF">PHYPA_013401</name>
</gene>
<name>A9S6A0_PHYPA</name>
<dbReference type="InterPro" id="IPR001173">
    <property type="entry name" value="Glyco_trans_2-like"/>
</dbReference>
<keyword evidence="4" id="KW-1185">Reference proteome</keyword>
<dbReference type="EnsemblPlants" id="Pp3c10_4190V3.1">
    <property type="protein sequence ID" value="Pp3c10_4190V3.1"/>
    <property type="gene ID" value="Pp3c10_4190"/>
</dbReference>
<reference evidence="2 4" key="1">
    <citation type="journal article" date="2008" name="Science">
        <title>The Physcomitrella genome reveals evolutionary insights into the conquest of land by plants.</title>
        <authorList>
            <person name="Rensing S."/>
            <person name="Lang D."/>
            <person name="Zimmer A."/>
            <person name="Terry A."/>
            <person name="Salamov A."/>
            <person name="Shapiro H."/>
            <person name="Nishiyama T."/>
            <person name="Perroud P.-F."/>
            <person name="Lindquist E."/>
            <person name="Kamisugi Y."/>
            <person name="Tanahashi T."/>
            <person name="Sakakibara K."/>
            <person name="Fujita T."/>
            <person name="Oishi K."/>
            <person name="Shin-I T."/>
            <person name="Kuroki Y."/>
            <person name="Toyoda A."/>
            <person name="Suzuki Y."/>
            <person name="Hashimoto A."/>
            <person name="Yamaguchi K."/>
            <person name="Sugano A."/>
            <person name="Kohara Y."/>
            <person name="Fujiyama A."/>
            <person name="Anterola A."/>
            <person name="Aoki S."/>
            <person name="Ashton N."/>
            <person name="Barbazuk W.B."/>
            <person name="Barker E."/>
            <person name="Bennetzen J."/>
            <person name="Bezanilla M."/>
            <person name="Blankenship R."/>
            <person name="Cho S.H."/>
            <person name="Dutcher S."/>
            <person name="Estelle M."/>
            <person name="Fawcett J.A."/>
            <person name="Gundlach H."/>
            <person name="Hanada K."/>
            <person name="Heyl A."/>
            <person name="Hicks K.A."/>
            <person name="Hugh J."/>
            <person name="Lohr M."/>
            <person name="Mayer K."/>
            <person name="Melkozernov A."/>
            <person name="Murata T."/>
            <person name="Nelson D."/>
            <person name="Pils B."/>
            <person name="Prigge M."/>
            <person name="Reiss B."/>
            <person name="Renner T."/>
            <person name="Rombauts S."/>
            <person name="Rushton P."/>
            <person name="Sanderfoot A."/>
            <person name="Schween G."/>
            <person name="Shiu S.-H."/>
            <person name="Stueber K."/>
            <person name="Theodoulou F.L."/>
            <person name="Tu H."/>
            <person name="Van de Peer Y."/>
            <person name="Verrier P.J."/>
            <person name="Waters E."/>
            <person name="Wood A."/>
            <person name="Yang L."/>
            <person name="Cove D."/>
            <person name="Cuming A."/>
            <person name="Hasebe M."/>
            <person name="Lucas S."/>
            <person name="Mishler D.B."/>
            <person name="Reski R."/>
            <person name="Grigoriev I."/>
            <person name="Quatrano R.S."/>
            <person name="Boore J.L."/>
        </authorList>
    </citation>
    <scope>NUCLEOTIDE SEQUENCE [LARGE SCALE GENOMIC DNA]</scope>
    <source>
        <strain evidence="3 4">cv. Gransden 2004</strain>
    </source>
</reference>
<evidence type="ECO:0000313" key="2">
    <source>
        <dbReference type="EMBL" id="PNR46282.1"/>
    </source>
</evidence>
<dbReference type="GeneID" id="112287655"/>
<feature type="domain" description="Glycosyltransferase 2-like" evidence="1">
    <location>
        <begin position="106"/>
        <end position="167"/>
    </location>
</feature>
<evidence type="ECO:0000313" key="3">
    <source>
        <dbReference type="EnsemblPlants" id="Pp3c10_4190V3.1"/>
    </source>
</evidence>
<dbReference type="EnsemblPlants" id="Pp3c10_4190V3.3">
    <property type="protein sequence ID" value="Pp3c10_4190V3.3"/>
    <property type="gene ID" value="Pp3c10_4190"/>
</dbReference>
<dbReference type="KEGG" id="ppp:112287655"/>
<dbReference type="EMBL" id="ABEU02000010">
    <property type="protein sequence ID" value="PNR46282.1"/>
    <property type="molecule type" value="Genomic_DNA"/>
</dbReference>
<dbReference type="Gene3D" id="3.90.550.10">
    <property type="entry name" value="Spore Coat Polysaccharide Biosynthesis Protein SpsA, Chain A"/>
    <property type="match status" value="1"/>
</dbReference>
<organism evidence="2">
    <name type="scientific">Physcomitrium patens</name>
    <name type="common">Spreading-leaved earth moss</name>
    <name type="synonym">Physcomitrella patens</name>
    <dbReference type="NCBI Taxonomy" id="3218"/>
    <lineage>
        <taxon>Eukaryota</taxon>
        <taxon>Viridiplantae</taxon>
        <taxon>Streptophyta</taxon>
        <taxon>Embryophyta</taxon>
        <taxon>Bryophyta</taxon>
        <taxon>Bryophytina</taxon>
        <taxon>Bryopsida</taxon>
        <taxon>Funariidae</taxon>
        <taxon>Funariales</taxon>
        <taxon>Funariaceae</taxon>
        <taxon>Physcomitrium</taxon>
    </lineage>
</organism>